<reference evidence="2" key="1">
    <citation type="submission" date="2022-08" db="EMBL/GenBank/DDBJ databases">
        <authorList>
            <person name="Zhang D."/>
        </authorList>
    </citation>
    <scope>NUCLEOTIDE SEQUENCE</scope>
    <source>
        <strain evidence="2">XJ19-11</strain>
    </source>
</reference>
<feature type="domain" description="SGNH hydrolase-type esterase" evidence="1">
    <location>
        <begin position="36"/>
        <end position="216"/>
    </location>
</feature>
<dbReference type="Gene3D" id="3.40.50.1110">
    <property type="entry name" value="SGNH hydrolase"/>
    <property type="match status" value="1"/>
</dbReference>
<dbReference type="AlphaFoldDB" id="A0A9X2P6L4"/>
<dbReference type="Pfam" id="PF13472">
    <property type="entry name" value="Lipase_GDSL_2"/>
    <property type="match status" value="1"/>
</dbReference>
<accession>A0A9X2P6L4</accession>
<evidence type="ECO:0000259" key="1">
    <source>
        <dbReference type="Pfam" id="PF13472"/>
    </source>
</evidence>
<sequence>MKPFALIILMISGLYLGCIEKEKTDIMEEKTYTYLALGDSYTIGEGVEESGRYPNQAVEILKSKGLIFDKPTIIAKTGWTTDELDQGIEAGGIQGKTYDLVTLLIGVNNQYRGRPVSDYETEFRKMLTKAIRFAKGNPKHVVVISIPDWGVTPFATDRGTDREKVAKEIDAYNMAKERISKELGVYYINITEEYRKIGALPEMVVEDKLHPSELVYKSWAEKLAKVILTDMTF</sequence>
<proteinExistence type="predicted"/>
<keyword evidence="3" id="KW-1185">Reference proteome</keyword>
<dbReference type="EMBL" id="JANSUY010000001">
    <property type="protein sequence ID" value="MCR9014069.1"/>
    <property type="molecule type" value="Genomic_DNA"/>
</dbReference>
<dbReference type="RefSeq" id="WP_258421944.1">
    <property type="nucleotide sequence ID" value="NZ_JANSUY010000001.1"/>
</dbReference>
<gene>
    <name evidence="2" type="ORF">NU887_03420</name>
</gene>
<name>A0A9X2P6L4_9BACT</name>
<dbReference type="InterPro" id="IPR036514">
    <property type="entry name" value="SGNH_hydro_sf"/>
</dbReference>
<keyword evidence="2" id="KW-0378">Hydrolase</keyword>
<dbReference type="CDD" id="cd01832">
    <property type="entry name" value="SGNH_hydrolase_like_1"/>
    <property type="match status" value="1"/>
</dbReference>
<dbReference type="GO" id="GO:0016788">
    <property type="term" value="F:hydrolase activity, acting on ester bonds"/>
    <property type="evidence" value="ECO:0007669"/>
    <property type="project" value="UniProtKB-ARBA"/>
</dbReference>
<dbReference type="SUPFAM" id="SSF52266">
    <property type="entry name" value="SGNH hydrolase"/>
    <property type="match status" value="1"/>
</dbReference>
<dbReference type="InterPro" id="IPR013830">
    <property type="entry name" value="SGNH_hydro"/>
</dbReference>
<dbReference type="Proteomes" id="UP001142175">
    <property type="component" value="Unassembled WGS sequence"/>
</dbReference>
<evidence type="ECO:0000313" key="3">
    <source>
        <dbReference type="Proteomes" id="UP001142175"/>
    </source>
</evidence>
<comment type="caution">
    <text evidence="2">The sequence shown here is derived from an EMBL/GenBank/DDBJ whole genome shotgun (WGS) entry which is preliminary data.</text>
</comment>
<organism evidence="2 3">
    <name type="scientific">Aquiflexum gelatinilyticum</name>
    <dbReference type="NCBI Taxonomy" id="2961943"/>
    <lineage>
        <taxon>Bacteria</taxon>
        <taxon>Pseudomonadati</taxon>
        <taxon>Bacteroidota</taxon>
        <taxon>Cytophagia</taxon>
        <taxon>Cytophagales</taxon>
        <taxon>Cyclobacteriaceae</taxon>
        <taxon>Aquiflexum</taxon>
    </lineage>
</organism>
<evidence type="ECO:0000313" key="2">
    <source>
        <dbReference type="EMBL" id="MCR9014069.1"/>
    </source>
</evidence>
<protein>
    <submittedName>
        <fullName evidence="2">SGNH/GDSL hydrolase family protein</fullName>
    </submittedName>
</protein>